<reference evidence="5 6" key="1">
    <citation type="submission" date="2018-05" db="EMBL/GenBank/DDBJ databases">
        <title>Spiribacter halobius sp. nov., a moderately halophilic bacterium isolated from marine solar saltern.</title>
        <authorList>
            <person name="Zheng W.-S."/>
            <person name="Lu D.-C."/>
            <person name="Du Z.-J."/>
        </authorList>
    </citation>
    <scope>NUCLEOTIDE SEQUENCE [LARGE SCALE GENOMIC DNA]</scope>
    <source>
        <strain evidence="5 6">E85</strain>
    </source>
</reference>
<proteinExistence type="inferred from homology"/>
<evidence type="ECO:0000256" key="3">
    <source>
        <dbReference type="PIRSR" id="PIRSR006614-1"/>
    </source>
</evidence>
<keyword evidence="2" id="KW-0456">Lyase</keyword>
<dbReference type="Gene3D" id="3.40.50.1380">
    <property type="entry name" value="Methylglyoxal synthase-like domain"/>
    <property type="match status" value="1"/>
</dbReference>
<feature type="binding site" evidence="2">
    <location>
        <position position="19"/>
    </location>
    <ligand>
        <name>substrate</name>
    </ligand>
</feature>
<dbReference type="OrthoDB" id="9787147at2"/>
<evidence type="ECO:0000256" key="1">
    <source>
        <dbReference type="ARBA" id="ARBA00006287"/>
    </source>
</evidence>
<accession>A0A2U2MZI3</accession>
<protein>
    <recommendedName>
        <fullName evidence="2">Methylglyoxal synthase</fullName>
        <shortName evidence="2">MGS</shortName>
        <ecNumber evidence="2">4.2.3.3</ecNumber>
    </recommendedName>
</protein>
<comment type="caution">
    <text evidence="2">Lacks conserved residue(s) required for the propagation of feature annotation.</text>
</comment>
<dbReference type="Pfam" id="PF02142">
    <property type="entry name" value="MGS"/>
    <property type="match status" value="1"/>
</dbReference>
<comment type="catalytic activity">
    <reaction evidence="2">
        <text>dihydroxyacetone phosphate = methylglyoxal + phosphate</text>
        <dbReference type="Rhea" id="RHEA:17937"/>
        <dbReference type="ChEBI" id="CHEBI:17158"/>
        <dbReference type="ChEBI" id="CHEBI:43474"/>
        <dbReference type="ChEBI" id="CHEBI:57642"/>
        <dbReference type="EC" id="4.2.3.3"/>
    </reaction>
</comment>
<evidence type="ECO:0000259" key="4">
    <source>
        <dbReference type="PROSITE" id="PS51855"/>
    </source>
</evidence>
<dbReference type="InterPro" id="IPR011607">
    <property type="entry name" value="MGS-like_dom"/>
</dbReference>
<dbReference type="AlphaFoldDB" id="A0A2U2MZI3"/>
<comment type="caution">
    <text evidence="5">The sequence shown here is derived from an EMBL/GenBank/DDBJ whole genome shotgun (WGS) entry which is preliminary data.</text>
</comment>
<feature type="binding site" evidence="2">
    <location>
        <begin position="65"/>
        <end position="66"/>
    </location>
    <ligand>
        <name>substrate</name>
    </ligand>
</feature>
<comment type="function">
    <text evidence="2">Catalyzes the formation of methylglyoxal from dihydroxyacetone phosphate.</text>
</comment>
<dbReference type="GO" id="GO:0008929">
    <property type="term" value="F:methylglyoxal synthase activity"/>
    <property type="evidence" value="ECO:0007669"/>
    <property type="project" value="UniProtKB-UniRule"/>
</dbReference>
<organism evidence="5 6">
    <name type="scientific">Sediminicurvatus halobius</name>
    <dbReference type="NCBI Taxonomy" id="2182432"/>
    <lineage>
        <taxon>Bacteria</taxon>
        <taxon>Pseudomonadati</taxon>
        <taxon>Pseudomonadota</taxon>
        <taxon>Gammaproteobacteria</taxon>
        <taxon>Chromatiales</taxon>
        <taxon>Ectothiorhodospiraceae</taxon>
        <taxon>Sediminicurvatus</taxon>
    </lineage>
</organism>
<feature type="active site" description="Proton donor/acceptor" evidence="2 3">
    <location>
        <position position="71"/>
    </location>
</feature>
<dbReference type="NCBIfam" id="NF003559">
    <property type="entry name" value="PRK05234.1"/>
    <property type="match status" value="1"/>
</dbReference>
<dbReference type="HAMAP" id="MF_00549">
    <property type="entry name" value="Methylglyoxal_synth"/>
    <property type="match status" value="1"/>
</dbReference>
<dbReference type="RefSeq" id="WP_109679202.1">
    <property type="nucleotide sequence ID" value="NZ_CP086615.1"/>
</dbReference>
<name>A0A2U2MZI3_9GAMM</name>
<dbReference type="PROSITE" id="PS01335">
    <property type="entry name" value="METHYLGLYOXAL_SYNTH"/>
    <property type="match status" value="1"/>
</dbReference>
<dbReference type="EMBL" id="QFFI01000020">
    <property type="protein sequence ID" value="PWG62336.1"/>
    <property type="molecule type" value="Genomic_DNA"/>
</dbReference>
<feature type="binding site" evidence="2">
    <location>
        <position position="23"/>
    </location>
    <ligand>
        <name>substrate</name>
    </ligand>
</feature>
<dbReference type="SMART" id="SM00851">
    <property type="entry name" value="MGS"/>
    <property type="match status" value="1"/>
</dbReference>
<dbReference type="GO" id="GO:0019242">
    <property type="term" value="P:methylglyoxal biosynthetic process"/>
    <property type="evidence" value="ECO:0007669"/>
    <property type="project" value="UniProtKB-UniRule"/>
</dbReference>
<dbReference type="PANTHER" id="PTHR30492">
    <property type="entry name" value="METHYLGLYOXAL SYNTHASE"/>
    <property type="match status" value="1"/>
</dbReference>
<dbReference type="PROSITE" id="PS51855">
    <property type="entry name" value="MGS"/>
    <property type="match status" value="1"/>
</dbReference>
<keyword evidence="6" id="KW-1185">Reference proteome</keyword>
<gene>
    <name evidence="2" type="primary">mgsA</name>
    <name evidence="5" type="ORF">DEM34_12745</name>
</gene>
<dbReference type="InterPro" id="IPR018148">
    <property type="entry name" value="Methylglyoxal_synth_AS"/>
</dbReference>
<evidence type="ECO:0000313" key="5">
    <source>
        <dbReference type="EMBL" id="PWG62336.1"/>
    </source>
</evidence>
<dbReference type="InterPro" id="IPR004363">
    <property type="entry name" value="Methylgl_synth"/>
</dbReference>
<dbReference type="CDD" id="cd01422">
    <property type="entry name" value="MGS"/>
    <property type="match status" value="1"/>
</dbReference>
<evidence type="ECO:0000313" key="6">
    <source>
        <dbReference type="Proteomes" id="UP000245474"/>
    </source>
</evidence>
<dbReference type="EC" id="4.2.3.3" evidence="2"/>
<evidence type="ECO:0000256" key="2">
    <source>
        <dbReference type="HAMAP-Rule" id="MF_00549"/>
    </source>
</evidence>
<dbReference type="PIRSF" id="PIRSF006614">
    <property type="entry name" value="Methylglyox_syn"/>
    <property type="match status" value="1"/>
</dbReference>
<dbReference type="PANTHER" id="PTHR30492:SF0">
    <property type="entry name" value="METHYLGLYOXAL SYNTHASE"/>
    <property type="match status" value="1"/>
</dbReference>
<sequence length="153" mass="16744">MEYREVELPACKSIALIAHDNRKASLVAWCARHREALAQHRLCATGTSGALVAEDTGLVIERLVSGPLGGDQQVGALIAEGKVDLLIFFWDPFEPMPHDPDVKALLRIAAVWNIPVACNESSADFIVASPLFAGRSQRMVPDYERYTASRSAR</sequence>
<dbReference type="Proteomes" id="UP000245474">
    <property type="component" value="Unassembled WGS sequence"/>
</dbReference>
<dbReference type="GO" id="GO:0005829">
    <property type="term" value="C:cytosol"/>
    <property type="evidence" value="ECO:0007669"/>
    <property type="project" value="TreeGrafter"/>
</dbReference>
<comment type="similarity">
    <text evidence="1 2">Belongs to the methylglyoxal synthase family.</text>
</comment>
<feature type="domain" description="MGS-like" evidence="4">
    <location>
        <begin position="6"/>
        <end position="153"/>
    </location>
</feature>
<dbReference type="SUPFAM" id="SSF52335">
    <property type="entry name" value="Methylglyoxal synthase-like"/>
    <property type="match status" value="1"/>
</dbReference>
<dbReference type="NCBIfam" id="TIGR00160">
    <property type="entry name" value="MGSA"/>
    <property type="match status" value="1"/>
</dbReference>
<feature type="binding site" evidence="2">
    <location>
        <position position="98"/>
    </location>
    <ligand>
        <name>substrate</name>
    </ligand>
</feature>
<dbReference type="InterPro" id="IPR036914">
    <property type="entry name" value="MGS-like_dom_sf"/>
</dbReference>